<protein>
    <submittedName>
        <fullName evidence="1">Uncharacterized protein</fullName>
    </submittedName>
</protein>
<evidence type="ECO:0000313" key="2">
    <source>
        <dbReference type="Proteomes" id="UP000245626"/>
    </source>
</evidence>
<keyword evidence="2" id="KW-1185">Reference proteome</keyword>
<accession>A0ACD0NP49</accession>
<evidence type="ECO:0000313" key="1">
    <source>
        <dbReference type="EMBL" id="PWN47564.1"/>
    </source>
</evidence>
<gene>
    <name evidence="1" type="ORF">IE53DRAFT_390310</name>
</gene>
<dbReference type="Proteomes" id="UP000245626">
    <property type="component" value="Unassembled WGS sequence"/>
</dbReference>
<proteinExistence type="predicted"/>
<dbReference type="EMBL" id="KZ820397">
    <property type="protein sequence ID" value="PWN47564.1"/>
    <property type="molecule type" value="Genomic_DNA"/>
</dbReference>
<sequence length="57" mass="5907">MQPSRDGVLSTSPFLLPSLPTPCLLPSHSLPPPFPLPAPPPAHRSEASPDPSGEAIT</sequence>
<name>A0ACD0NP49_9BASI</name>
<organism evidence="1 2">
    <name type="scientific">Violaceomyces palustris</name>
    <dbReference type="NCBI Taxonomy" id="1673888"/>
    <lineage>
        <taxon>Eukaryota</taxon>
        <taxon>Fungi</taxon>
        <taxon>Dikarya</taxon>
        <taxon>Basidiomycota</taxon>
        <taxon>Ustilaginomycotina</taxon>
        <taxon>Ustilaginomycetes</taxon>
        <taxon>Violaceomycetales</taxon>
        <taxon>Violaceomycetaceae</taxon>
        <taxon>Violaceomyces</taxon>
    </lineage>
</organism>
<reference evidence="1 2" key="1">
    <citation type="journal article" date="2018" name="Mol. Biol. Evol.">
        <title>Broad Genomic Sampling Reveals a Smut Pathogenic Ancestry of the Fungal Clade Ustilaginomycotina.</title>
        <authorList>
            <person name="Kijpornyongpan T."/>
            <person name="Mondo S.J."/>
            <person name="Barry K."/>
            <person name="Sandor L."/>
            <person name="Lee J."/>
            <person name="Lipzen A."/>
            <person name="Pangilinan J."/>
            <person name="LaButti K."/>
            <person name="Hainaut M."/>
            <person name="Henrissat B."/>
            <person name="Grigoriev I.V."/>
            <person name="Spatafora J.W."/>
            <person name="Aime M.C."/>
        </authorList>
    </citation>
    <scope>NUCLEOTIDE SEQUENCE [LARGE SCALE GENOMIC DNA]</scope>
    <source>
        <strain evidence="1 2">SA 807</strain>
    </source>
</reference>